<dbReference type="EMBL" id="JAVNWW010000002">
    <property type="protein sequence ID" value="MDU0808778.1"/>
    <property type="molecule type" value="Genomic_DNA"/>
</dbReference>
<protein>
    <submittedName>
        <fullName evidence="1">N-acetylglucosamine kinase</fullName>
    </submittedName>
</protein>
<keyword evidence="1" id="KW-0808">Transferase</keyword>
<dbReference type="GO" id="GO:0016301">
    <property type="term" value="F:kinase activity"/>
    <property type="evidence" value="ECO:0007669"/>
    <property type="project" value="UniProtKB-KW"/>
</dbReference>
<dbReference type="InterPro" id="IPR043129">
    <property type="entry name" value="ATPase_NBD"/>
</dbReference>
<comment type="caution">
    <text evidence="1">The sequence shown here is derived from an EMBL/GenBank/DDBJ whole genome shotgun (WGS) entry which is preliminary data.</text>
</comment>
<dbReference type="PANTHER" id="PTHR43190:SF3">
    <property type="entry name" value="N-ACETYL-D-GLUCOSAMINE KINASE"/>
    <property type="match status" value="1"/>
</dbReference>
<organism evidence="1 2">
    <name type="scientific">Aquirufa regiilacus</name>
    <dbReference type="NCBI Taxonomy" id="3024868"/>
    <lineage>
        <taxon>Bacteria</taxon>
        <taxon>Pseudomonadati</taxon>
        <taxon>Bacteroidota</taxon>
        <taxon>Cytophagia</taxon>
        <taxon>Cytophagales</taxon>
        <taxon>Flectobacillaceae</taxon>
        <taxon>Aquirufa</taxon>
    </lineage>
</organism>
<dbReference type="InterPro" id="IPR052519">
    <property type="entry name" value="Euk-type_GlcNAc_Kinase"/>
</dbReference>
<reference evidence="1 2" key="1">
    <citation type="submission" date="2023-09" db="EMBL/GenBank/DDBJ databases">
        <title>Aquirufa genomes.</title>
        <authorList>
            <person name="Pitt A."/>
        </authorList>
    </citation>
    <scope>NUCLEOTIDE SEQUENCE [LARGE SCALE GENOMIC DNA]</scope>
    <source>
        <strain evidence="1 2">LEOWEIH-7C</strain>
    </source>
</reference>
<keyword evidence="1" id="KW-0418">Kinase</keyword>
<name>A0ABU3TSC6_9BACT</name>
<evidence type="ECO:0000313" key="2">
    <source>
        <dbReference type="Proteomes" id="UP001249959"/>
    </source>
</evidence>
<dbReference type="CDD" id="cd24079">
    <property type="entry name" value="ASKHA_NBD_PG1100-like"/>
    <property type="match status" value="1"/>
</dbReference>
<dbReference type="RefSeq" id="WP_316070555.1">
    <property type="nucleotide sequence ID" value="NZ_JAVNWW010000002.1"/>
</dbReference>
<proteinExistence type="predicted"/>
<sequence length="286" mass="32278">MILLIESGSTKTAWRYITQANEAFESFQSAGINPYYQTAKQICDAQHEVLQKIKGMTLRFVYYFGTGITDESKKDVIREVLLPVIGNAELSIQNDLIAAGLSLCGKAPGIACILGTGSNSGYFEQGEIQHQVPPLGFWLGDEGSGGHLGKSLVLAYLHHELPADLQLTFTKRFGELDRLTILQHAYKGEFPNRWFASFSKFLFDHRKHPFCYQLIEKSFQSFCDLYLLKYPQATEVPIHVTGSVAFYYADILQRVLKSKQLRVGIISEGPMAGLTMYYKELHRDLF</sequence>
<gene>
    <name evidence="1" type="ORF">PQG45_07005</name>
</gene>
<dbReference type="Gene3D" id="3.30.420.40">
    <property type="match status" value="2"/>
</dbReference>
<dbReference type="Gene3D" id="1.10.720.160">
    <property type="match status" value="1"/>
</dbReference>
<dbReference type="Proteomes" id="UP001249959">
    <property type="component" value="Unassembled WGS sequence"/>
</dbReference>
<keyword evidence="2" id="KW-1185">Reference proteome</keyword>
<accession>A0ABU3TSC6</accession>
<evidence type="ECO:0000313" key="1">
    <source>
        <dbReference type="EMBL" id="MDU0808778.1"/>
    </source>
</evidence>
<dbReference type="PANTHER" id="PTHR43190">
    <property type="entry name" value="N-ACETYL-D-GLUCOSAMINE KINASE"/>
    <property type="match status" value="1"/>
</dbReference>
<dbReference type="SUPFAM" id="SSF53067">
    <property type="entry name" value="Actin-like ATPase domain"/>
    <property type="match status" value="2"/>
</dbReference>